<evidence type="ECO:0008006" key="4">
    <source>
        <dbReference type="Google" id="ProtNLM"/>
    </source>
</evidence>
<evidence type="ECO:0000313" key="3">
    <source>
        <dbReference type="Proteomes" id="UP000183107"/>
    </source>
</evidence>
<gene>
    <name evidence="2" type="ORF">SAMN05216386_2040</name>
</gene>
<organism evidence="2 3">
    <name type="scientific">Nitrosospira briensis</name>
    <dbReference type="NCBI Taxonomy" id="35799"/>
    <lineage>
        <taxon>Bacteria</taxon>
        <taxon>Pseudomonadati</taxon>
        <taxon>Pseudomonadota</taxon>
        <taxon>Betaproteobacteria</taxon>
        <taxon>Nitrosomonadales</taxon>
        <taxon>Nitrosomonadaceae</taxon>
        <taxon>Nitrosospira</taxon>
    </lineage>
</organism>
<protein>
    <recommendedName>
        <fullName evidence="4">Lipoprotein</fullName>
    </recommendedName>
</protein>
<feature type="chain" id="PRO_5010300554" description="Lipoprotein" evidence="1">
    <location>
        <begin position="24"/>
        <end position="208"/>
    </location>
</feature>
<keyword evidence="1" id="KW-0732">Signal</keyword>
<dbReference type="AlphaFoldDB" id="A0A1I5CK61"/>
<proteinExistence type="predicted"/>
<keyword evidence="3" id="KW-1185">Reference proteome</keyword>
<dbReference type="RefSeq" id="WP_177186958.1">
    <property type="nucleotide sequence ID" value="NZ_FOVJ01000004.1"/>
</dbReference>
<reference evidence="3" key="1">
    <citation type="submission" date="2016-10" db="EMBL/GenBank/DDBJ databases">
        <authorList>
            <person name="Varghese N."/>
        </authorList>
    </citation>
    <scope>NUCLEOTIDE SEQUENCE [LARGE SCALE GENOMIC DNA]</scope>
    <source>
        <strain evidence="3">Nsp8</strain>
    </source>
</reference>
<name>A0A1I5CK61_9PROT</name>
<feature type="signal peptide" evidence="1">
    <location>
        <begin position="1"/>
        <end position="23"/>
    </location>
</feature>
<evidence type="ECO:0000256" key="1">
    <source>
        <dbReference type="SAM" id="SignalP"/>
    </source>
</evidence>
<dbReference type="Proteomes" id="UP000183107">
    <property type="component" value="Unassembled WGS sequence"/>
</dbReference>
<evidence type="ECO:0000313" key="2">
    <source>
        <dbReference type="EMBL" id="SFN87395.1"/>
    </source>
</evidence>
<sequence>MGNVTLGCSLLTVFLLAACQTDAIGGKMTEGSAIKALVAEAERSSGQSLPISEYKYTVGRHQISLLVEADACLLTHGIDGKNIETLKLDLRPPCYLLTWRRPPPQPIDRKGPSDGVPVGEIGDPVAWRYRSAQGAIALAVIGDPVPDDMRLSKAYKSRQEQGYRCASSMQGVLLLSDKARLSKKRENAAIFCVESGAEEKDFWTLSHE</sequence>
<dbReference type="EMBL" id="FOVJ01000004">
    <property type="protein sequence ID" value="SFN87395.1"/>
    <property type="molecule type" value="Genomic_DNA"/>
</dbReference>
<accession>A0A1I5CK61</accession>